<organism evidence="1 2">
    <name type="scientific">Vermiconidia calcicola</name>
    <dbReference type="NCBI Taxonomy" id="1690605"/>
    <lineage>
        <taxon>Eukaryota</taxon>
        <taxon>Fungi</taxon>
        <taxon>Dikarya</taxon>
        <taxon>Ascomycota</taxon>
        <taxon>Pezizomycotina</taxon>
        <taxon>Dothideomycetes</taxon>
        <taxon>Dothideomycetidae</taxon>
        <taxon>Mycosphaerellales</taxon>
        <taxon>Extremaceae</taxon>
        <taxon>Vermiconidia</taxon>
    </lineage>
</organism>
<accession>A0ACC3MR84</accession>
<gene>
    <name evidence="1" type="ORF">LTR37_015805</name>
</gene>
<keyword evidence="2" id="KW-1185">Reference proteome</keyword>
<reference evidence="1" key="1">
    <citation type="submission" date="2023-07" db="EMBL/GenBank/DDBJ databases">
        <title>Black Yeasts Isolated from many extreme environments.</title>
        <authorList>
            <person name="Coleine C."/>
            <person name="Stajich J.E."/>
            <person name="Selbmann L."/>
        </authorList>
    </citation>
    <scope>NUCLEOTIDE SEQUENCE</scope>
    <source>
        <strain evidence="1">CCFEE 5714</strain>
    </source>
</reference>
<sequence length="505" mass="56272">MPAIQSVLYQHRQKNIALVVLSIIFLPLDSLIFILALLSDFLVPSSSHGRREAANFDPSFTPKTVLVTGVGMSKGLALARSFYEAGHNVIGADFDRNASGRVSKSISLFYTLQKPSATSGSSAYIEGLLEVVLTNKVDLWVSCSGVASAVEDGEAKEIVEARTSCKAIQFNVSTTQTLHEKDSFIARTKQLGLSVPDTHTITTPAAAEEALREAPADRKYIMKPIGMDDASRGDLSLLPKATEQDTTRHLSSLRISKKFPWIMQQFIEGPEYCTHSLVVKGLVKAFVACPSAELLMHYEPLAPDSKLSQAMLKFTQHYASAGGENFTGHLSFDFMVEQKQVDALSRGQQHEEPILYPIECNPRAHTADVLFNGMSGFTNAYLSILVDLPPSTEVDSSKAEAGSMVLPERKNRYYWVGHDLVELIIIPMLSVLFFQPDASTAKVSQGIFKFVDHLLHWRDGTFERWDPAPWWWLYHVYWPMQFVDSLKTGKRWSRINVSTTKIFEC</sequence>
<proteinExistence type="predicted"/>
<name>A0ACC3MR84_9PEZI</name>
<evidence type="ECO:0000313" key="2">
    <source>
        <dbReference type="Proteomes" id="UP001281147"/>
    </source>
</evidence>
<dbReference type="Proteomes" id="UP001281147">
    <property type="component" value="Unassembled WGS sequence"/>
</dbReference>
<protein>
    <submittedName>
        <fullName evidence="1">Uncharacterized protein</fullName>
    </submittedName>
</protein>
<evidence type="ECO:0000313" key="1">
    <source>
        <dbReference type="EMBL" id="KAK3700723.1"/>
    </source>
</evidence>
<comment type="caution">
    <text evidence="1">The sequence shown here is derived from an EMBL/GenBank/DDBJ whole genome shotgun (WGS) entry which is preliminary data.</text>
</comment>
<dbReference type="EMBL" id="JAUTXU010000181">
    <property type="protein sequence ID" value="KAK3700723.1"/>
    <property type="molecule type" value="Genomic_DNA"/>
</dbReference>